<organism evidence="1 2">
    <name type="scientific">Dallia pectoralis</name>
    <name type="common">Alaska blackfish</name>
    <dbReference type="NCBI Taxonomy" id="75939"/>
    <lineage>
        <taxon>Eukaryota</taxon>
        <taxon>Metazoa</taxon>
        <taxon>Chordata</taxon>
        <taxon>Craniata</taxon>
        <taxon>Vertebrata</taxon>
        <taxon>Euteleostomi</taxon>
        <taxon>Actinopterygii</taxon>
        <taxon>Neopterygii</taxon>
        <taxon>Teleostei</taxon>
        <taxon>Protacanthopterygii</taxon>
        <taxon>Esociformes</taxon>
        <taxon>Umbridae</taxon>
        <taxon>Dallia</taxon>
    </lineage>
</organism>
<dbReference type="EMBL" id="CM055749">
    <property type="protein sequence ID" value="KAJ7994667.1"/>
    <property type="molecule type" value="Genomic_DNA"/>
</dbReference>
<protein>
    <submittedName>
        <fullName evidence="1">Uncharacterized protein</fullName>
    </submittedName>
</protein>
<accession>A0ACC2FTQ2</accession>
<keyword evidence="2" id="KW-1185">Reference proteome</keyword>
<sequence>MSRHGVRWVKQGETEEREEQPGSPLGHHFSKINVCRRSEYPREDLGLKSSATTPSVHSRDKRTRRATNRLRNVKKHLEPATFESDRRRHVAGLGSSAVWRDRRLECFLNLAEEVGGKLKSIHCSRAKCSRNTRWSTGLARTLQQVQSHSRQHEYRDS</sequence>
<gene>
    <name evidence="1" type="ORF">DPEC_G00251850</name>
</gene>
<proteinExistence type="predicted"/>
<comment type="caution">
    <text evidence="1">The sequence shown here is derived from an EMBL/GenBank/DDBJ whole genome shotgun (WGS) entry which is preliminary data.</text>
</comment>
<evidence type="ECO:0000313" key="1">
    <source>
        <dbReference type="EMBL" id="KAJ7994667.1"/>
    </source>
</evidence>
<reference evidence="1" key="1">
    <citation type="submission" date="2021-05" db="EMBL/GenBank/DDBJ databases">
        <authorList>
            <person name="Pan Q."/>
            <person name="Jouanno E."/>
            <person name="Zahm M."/>
            <person name="Klopp C."/>
            <person name="Cabau C."/>
            <person name="Louis A."/>
            <person name="Berthelot C."/>
            <person name="Parey E."/>
            <person name="Roest Crollius H."/>
            <person name="Montfort J."/>
            <person name="Robinson-Rechavi M."/>
            <person name="Bouchez O."/>
            <person name="Lampietro C."/>
            <person name="Lopez Roques C."/>
            <person name="Donnadieu C."/>
            <person name="Postlethwait J."/>
            <person name="Bobe J."/>
            <person name="Dillon D."/>
            <person name="Chandos A."/>
            <person name="von Hippel F."/>
            <person name="Guiguen Y."/>
        </authorList>
    </citation>
    <scope>NUCLEOTIDE SEQUENCE</scope>
    <source>
        <strain evidence="1">YG-Jan2019</strain>
    </source>
</reference>
<name>A0ACC2FTQ2_DALPE</name>
<dbReference type="Proteomes" id="UP001157502">
    <property type="component" value="Chromosome 22"/>
</dbReference>
<evidence type="ECO:0000313" key="2">
    <source>
        <dbReference type="Proteomes" id="UP001157502"/>
    </source>
</evidence>